<evidence type="ECO:0000313" key="3">
    <source>
        <dbReference type="Proteomes" id="UP001157017"/>
    </source>
</evidence>
<dbReference type="Proteomes" id="UP001157017">
    <property type="component" value="Unassembled WGS sequence"/>
</dbReference>
<sequence>MVTVGTWQPAVTLTAVSGTRLAGTAVPVSGTVTRTYAGATTPAPGVKVQLLLVATTGAEVPLGTATTTTAGTWKGSVAPKEDGEVVARVAQVGYEATDSTGVAQQVTTRVTGSAARTARVGVAQPVSVTVSAPRALAVTLQQAGRRGLDRRRRGHDVRRRCAEGGARRADRGRADLPRRHRRRRPRGGGHVDLVHGHDVVGEEPAGRRRYSGCVTTQQGVNGLDVGRFPRRSG</sequence>
<evidence type="ECO:0000256" key="1">
    <source>
        <dbReference type="SAM" id="MobiDB-lite"/>
    </source>
</evidence>
<organism evidence="2 3">
    <name type="scientific">Angustibacter aerolatus</name>
    <dbReference type="NCBI Taxonomy" id="1162965"/>
    <lineage>
        <taxon>Bacteria</taxon>
        <taxon>Bacillati</taxon>
        <taxon>Actinomycetota</taxon>
        <taxon>Actinomycetes</taxon>
        <taxon>Kineosporiales</taxon>
        <taxon>Kineosporiaceae</taxon>
    </lineage>
</organism>
<evidence type="ECO:0008006" key="4">
    <source>
        <dbReference type="Google" id="ProtNLM"/>
    </source>
</evidence>
<protein>
    <recommendedName>
        <fullName evidence="4">Bacterial Ig domain-containing protein</fullName>
    </recommendedName>
</protein>
<keyword evidence="3" id="KW-1185">Reference proteome</keyword>
<accession>A0ABQ6JCN9</accession>
<reference evidence="3" key="1">
    <citation type="journal article" date="2019" name="Int. J. Syst. Evol. Microbiol.">
        <title>The Global Catalogue of Microorganisms (GCM) 10K type strain sequencing project: providing services to taxonomists for standard genome sequencing and annotation.</title>
        <authorList>
            <consortium name="The Broad Institute Genomics Platform"/>
            <consortium name="The Broad Institute Genome Sequencing Center for Infectious Disease"/>
            <person name="Wu L."/>
            <person name="Ma J."/>
        </authorList>
    </citation>
    <scope>NUCLEOTIDE SEQUENCE [LARGE SCALE GENOMIC DNA]</scope>
    <source>
        <strain evidence="3">NBRC 108730</strain>
    </source>
</reference>
<comment type="caution">
    <text evidence="2">The sequence shown here is derived from an EMBL/GenBank/DDBJ whole genome shotgun (WGS) entry which is preliminary data.</text>
</comment>
<feature type="compositionally biased region" description="Basic and acidic residues" evidence="1">
    <location>
        <begin position="192"/>
        <end position="206"/>
    </location>
</feature>
<dbReference type="EMBL" id="BSUZ01000001">
    <property type="protein sequence ID" value="GMA85947.1"/>
    <property type="molecule type" value="Genomic_DNA"/>
</dbReference>
<feature type="compositionally biased region" description="Basic and acidic residues" evidence="1">
    <location>
        <begin position="159"/>
        <end position="177"/>
    </location>
</feature>
<feature type="region of interest" description="Disordered" evidence="1">
    <location>
        <begin position="146"/>
        <end position="211"/>
    </location>
</feature>
<feature type="compositionally biased region" description="Basic residues" evidence="1">
    <location>
        <begin position="148"/>
        <end position="158"/>
    </location>
</feature>
<name>A0ABQ6JCN9_9ACTN</name>
<evidence type="ECO:0000313" key="2">
    <source>
        <dbReference type="EMBL" id="GMA85947.1"/>
    </source>
</evidence>
<gene>
    <name evidence="2" type="ORF">GCM10025868_11970</name>
</gene>
<feature type="compositionally biased region" description="Basic residues" evidence="1">
    <location>
        <begin position="178"/>
        <end position="187"/>
    </location>
</feature>
<proteinExistence type="predicted"/>